<proteinExistence type="predicted"/>
<dbReference type="InterPro" id="IPR013078">
    <property type="entry name" value="His_Pase_superF_clade-1"/>
</dbReference>
<reference evidence="4" key="1">
    <citation type="submission" date="2016-06" db="EMBL/GenBank/DDBJ databases">
        <authorList>
            <person name="Varghese N."/>
        </authorList>
    </citation>
    <scope>NUCLEOTIDE SEQUENCE [LARGE SCALE GENOMIC DNA]</scope>
    <source>
        <strain evidence="4">DSM 45555</strain>
    </source>
</reference>
<dbReference type="EMBL" id="FMCV01000004">
    <property type="protein sequence ID" value="SCE89322.1"/>
    <property type="molecule type" value="Genomic_DNA"/>
</dbReference>
<evidence type="ECO:0000313" key="4">
    <source>
        <dbReference type="Proteomes" id="UP000198551"/>
    </source>
</evidence>
<sequence length="218" mass="23669">MDAPAGAAASWLTGPVNEILLIRHGETTWSASHRHTSYTDLDLTPDGERQARALAPLLADRRFARVFSSPRQRATRTAALAGLTVDAIEPDLAEWHYGEYEGRTTAEIQAERPGWTIWTDGGQGGESPEQVGARLDRVLDRAAPLLEQGDVALVGHGHSLRALGARWIGLPPSAGALLRLDTATLSVLGHEHGRRVIRRWNLPAPPTDGDAPDRTTRH</sequence>
<dbReference type="AlphaFoldDB" id="A0A1C4VZC6"/>
<dbReference type="InterPro" id="IPR050275">
    <property type="entry name" value="PGM_Phosphatase"/>
</dbReference>
<dbReference type="GO" id="GO:0101006">
    <property type="term" value="F:protein histidine phosphatase activity"/>
    <property type="evidence" value="ECO:0007669"/>
    <property type="project" value="TreeGrafter"/>
</dbReference>
<dbReference type="Gene3D" id="3.40.50.1240">
    <property type="entry name" value="Phosphoglycerate mutase-like"/>
    <property type="match status" value="1"/>
</dbReference>
<gene>
    <name evidence="3" type="ORF">GA0070215_104120</name>
</gene>
<organism evidence="3 4">
    <name type="scientific">Micromonospora marina</name>
    <dbReference type="NCBI Taxonomy" id="307120"/>
    <lineage>
        <taxon>Bacteria</taxon>
        <taxon>Bacillati</taxon>
        <taxon>Actinomycetota</taxon>
        <taxon>Actinomycetes</taxon>
        <taxon>Micromonosporales</taxon>
        <taxon>Micromonosporaceae</taxon>
        <taxon>Micromonospora</taxon>
    </lineage>
</organism>
<keyword evidence="4" id="KW-1185">Reference proteome</keyword>
<accession>A0A1C4VZC6</accession>
<evidence type="ECO:0000256" key="1">
    <source>
        <dbReference type="PIRSR" id="PIRSR613078-1"/>
    </source>
</evidence>
<evidence type="ECO:0000313" key="3">
    <source>
        <dbReference type="EMBL" id="SCE89322.1"/>
    </source>
</evidence>
<dbReference type="GO" id="GO:0070297">
    <property type="term" value="P:regulation of phosphorelay signal transduction system"/>
    <property type="evidence" value="ECO:0007669"/>
    <property type="project" value="TreeGrafter"/>
</dbReference>
<dbReference type="CDD" id="cd07067">
    <property type="entry name" value="HP_PGM_like"/>
    <property type="match status" value="1"/>
</dbReference>
<dbReference type="PANTHER" id="PTHR48100">
    <property type="entry name" value="BROAD-SPECIFICITY PHOSPHATASE YOR283W-RELATED"/>
    <property type="match status" value="1"/>
</dbReference>
<feature type="active site" description="Tele-phosphohistidine intermediate" evidence="1">
    <location>
        <position position="24"/>
    </location>
</feature>
<dbReference type="Proteomes" id="UP000198551">
    <property type="component" value="Unassembled WGS sequence"/>
</dbReference>
<feature type="binding site" evidence="2">
    <location>
        <begin position="94"/>
        <end position="97"/>
    </location>
    <ligand>
        <name>substrate</name>
    </ligand>
</feature>
<dbReference type="Pfam" id="PF00300">
    <property type="entry name" value="His_Phos_1"/>
    <property type="match status" value="1"/>
</dbReference>
<feature type="active site" description="Proton donor/acceptor" evidence="1">
    <location>
        <position position="94"/>
    </location>
</feature>
<protein>
    <submittedName>
        <fullName evidence="3">Probable phosphoglycerate mutase</fullName>
    </submittedName>
</protein>
<dbReference type="InterPro" id="IPR029033">
    <property type="entry name" value="His_PPase_superfam"/>
</dbReference>
<name>A0A1C4VZC6_9ACTN</name>
<dbReference type="PANTHER" id="PTHR48100:SF15">
    <property type="entry name" value="SEDOHEPTULOSE 1,7-BISPHOSPHATASE"/>
    <property type="match status" value="1"/>
</dbReference>
<dbReference type="SUPFAM" id="SSF53254">
    <property type="entry name" value="Phosphoglycerate mutase-like"/>
    <property type="match status" value="1"/>
</dbReference>
<feature type="binding site" evidence="2">
    <location>
        <position position="73"/>
    </location>
    <ligand>
        <name>substrate</name>
    </ligand>
</feature>
<evidence type="ECO:0000256" key="2">
    <source>
        <dbReference type="PIRSR" id="PIRSR613078-2"/>
    </source>
</evidence>
<dbReference type="SMART" id="SM00855">
    <property type="entry name" value="PGAM"/>
    <property type="match status" value="1"/>
</dbReference>